<feature type="transmembrane region" description="Helical" evidence="7">
    <location>
        <begin position="312"/>
        <end position="333"/>
    </location>
</feature>
<feature type="transmembrane region" description="Helical" evidence="7">
    <location>
        <begin position="279"/>
        <end position="300"/>
    </location>
</feature>
<evidence type="ECO:0000256" key="4">
    <source>
        <dbReference type="ARBA" id="ARBA00022692"/>
    </source>
</evidence>
<name>A0A926S7F4_9HYPH</name>
<comment type="caution">
    <text evidence="9">The sequence shown here is derived from an EMBL/GenBank/DDBJ whole genome shotgun (WGS) entry which is preliminary data.</text>
</comment>
<feature type="transmembrane region" description="Helical" evidence="7">
    <location>
        <begin position="220"/>
        <end position="242"/>
    </location>
</feature>
<keyword evidence="3 7" id="KW-0997">Cell inner membrane</keyword>
<protein>
    <recommendedName>
        <fullName evidence="7">TRAP transporter large permease protein</fullName>
    </recommendedName>
</protein>
<feature type="transmembrane region" description="Helical" evidence="7">
    <location>
        <begin position="340"/>
        <end position="357"/>
    </location>
</feature>
<accession>A0A926S7F4</accession>
<dbReference type="PANTHER" id="PTHR33362">
    <property type="entry name" value="SIALIC ACID TRAP TRANSPORTER PERMEASE PROTEIN SIAT-RELATED"/>
    <property type="match status" value="1"/>
</dbReference>
<keyword evidence="6 7" id="KW-0472">Membrane</keyword>
<evidence type="ECO:0000259" key="8">
    <source>
        <dbReference type="Pfam" id="PF06808"/>
    </source>
</evidence>
<evidence type="ECO:0000256" key="2">
    <source>
        <dbReference type="ARBA" id="ARBA00022475"/>
    </source>
</evidence>
<comment type="subcellular location">
    <subcellularLocation>
        <location evidence="1 7">Cell inner membrane</location>
        <topology evidence="1 7">Multi-pass membrane protein</topology>
    </subcellularLocation>
</comment>
<keyword evidence="2" id="KW-1003">Cell membrane</keyword>
<evidence type="ECO:0000256" key="5">
    <source>
        <dbReference type="ARBA" id="ARBA00022989"/>
    </source>
</evidence>
<dbReference type="NCBIfam" id="TIGR00786">
    <property type="entry name" value="dctM"/>
    <property type="match status" value="1"/>
</dbReference>
<evidence type="ECO:0000256" key="7">
    <source>
        <dbReference type="RuleBase" id="RU369079"/>
    </source>
</evidence>
<keyword evidence="4 7" id="KW-0812">Transmembrane</keyword>
<reference evidence="9" key="1">
    <citation type="submission" date="2020-05" db="EMBL/GenBank/DDBJ databases">
        <title>Identification of trans-AT polyketide cluster in two marine bacteria, producers of a novel glutaramide-containing polyketide sesbanimide D and analogs.</title>
        <authorList>
            <person name="Kacar D."/>
            <person name="Rodriguez P."/>
            <person name="Canedo L."/>
            <person name="Gonzalez E."/>
            <person name="Galan B."/>
            <person name="De La Calle F."/>
            <person name="Garcia J.L."/>
        </authorList>
    </citation>
    <scope>NUCLEOTIDE SEQUENCE</scope>
    <source>
        <strain evidence="9">PHM038</strain>
    </source>
</reference>
<feature type="transmembrane region" description="Helical" evidence="7">
    <location>
        <begin position="248"/>
        <end position="267"/>
    </location>
</feature>
<dbReference type="InterPro" id="IPR010656">
    <property type="entry name" value="DctM"/>
</dbReference>
<evidence type="ECO:0000313" key="10">
    <source>
        <dbReference type="Proteomes" id="UP000598467"/>
    </source>
</evidence>
<evidence type="ECO:0000313" key="9">
    <source>
        <dbReference type="EMBL" id="MBD1548586.1"/>
    </source>
</evidence>
<comment type="similarity">
    <text evidence="7">Belongs to the TRAP transporter large permease family.</text>
</comment>
<comment type="subunit">
    <text evidence="7">The complex comprises the extracytoplasmic solute receptor protein and the two transmembrane proteins.</text>
</comment>
<evidence type="ECO:0000256" key="3">
    <source>
        <dbReference type="ARBA" id="ARBA00022519"/>
    </source>
</evidence>
<dbReference type="Pfam" id="PF06808">
    <property type="entry name" value="DctM"/>
    <property type="match status" value="1"/>
</dbReference>
<feature type="transmembrane region" description="Helical" evidence="7">
    <location>
        <begin position="99"/>
        <end position="122"/>
    </location>
</feature>
<proteinExistence type="inferred from homology"/>
<feature type="transmembrane region" description="Helical" evidence="7">
    <location>
        <begin position="143"/>
        <end position="165"/>
    </location>
</feature>
<keyword evidence="7" id="KW-0813">Transport</keyword>
<dbReference type="AlphaFoldDB" id="A0A926S7F4"/>
<dbReference type="EMBL" id="JABFCZ010000024">
    <property type="protein sequence ID" value="MBD1548586.1"/>
    <property type="molecule type" value="Genomic_DNA"/>
</dbReference>
<sequence>MSASIVGLLFIAIMFVLLFLRTPVWLALAICGIAGNTALSNVQVAQFMAGSTTFDMASKYGLSVVPLFVLMGEIATSSRLSSELFSAARVIMSGLRGGLSVATICASGAFGAICGSSVATAATMTRIAMPEMRKAGYADAFSAGSVAAGGTLGILIPPSIILIIYGAIAEQSIPKLFAASMIPGIVLLILYAAIALFVAHRVSGQVPTADQVSFGERLKALLEPWQFYLLFIITIGGIYSGIFSPNEAAGVGTFAAIVISFLSRRLTVENLIRALRTTTITSAVLFMIIIGASMFANFVVQTRLPNLLIETAQAVGLGPLMIMTLIIILYIILGCFLEGIGMVLITVPVFLPIVTSYGYDPVWFGVLVVIVVELGLITPPVGMNLFIIQAQAPEVSLKALYSGIGPFLIAPVFLILLLFLLPGLALWLPAALY</sequence>
<dbReference type="GO" id="GO:0005886">
    <property type="term" value="C:plasma membrane"/>
    <property type="evidence" value="ECO:0007669"/>
    <property type="project" value="UniProtKB-SubCell"/>
</dbReference>
<feature type="transmembrane region" description="Helical" evidence="7">
    <location>
        <begin position="363"/>
        <end position="387"/>
    </location>
</feature>
<comment type="function">
    <text evidence="7">Part of the tripartite ATP-independent periplasmic (TRAP) transport system.</text>
</comment>
<dbReference type="Proteomes" id="UP000598467">
    <property type="component" value="Unassembled WGS sequence"/>
</dbReference>
<dbReference type="PANTHER" id="PTHR33362:SF5">
    <property type="entry name" value="C4-DICARBOXYLATE TRAP TRANSPORTER LARGE PERMEASE PROTEIN DCTM"/>
    <property type="match status" value="1"/>
</dbReference>
<feature type="transmembrane region" description="Helical" evidence="7">
    <location>
        <begin position="399"/>
        <end position="428"/>
    </location>
</feature>
<comment type="caution">
    <text evidence="7">Lacks conserved residue(s) required for the propagation of feature annotation.</text>
</comment>
<dbReference type="RefSeq" id="WP_190293275.1">
    <property type="nucleotide sequence ID" value="NZ_JABFCZ010000024.1"/>
</dbReference>
<dbReference type="InterPro" id="IPR004681">
    <property type="entry name" value="TRAP_DctM"/>
</dbReference>
<feature type="transmembrane region" description="Helical" evidence="7">
    <location>
        <begin position="177"/>
        <end position="199"/>
    </location>
</feature>
<evidence type="ECO:0000256" key="1">
    <source>
        <dbReference type="ARBA" id="ARBA00004429"/>
    </source>
</evidence>
<organism evidence="9 10">
    <name type="scientific">Roseibium aggregatum</name>
    <dbReference type="NCBI Taxonomy" id="187304"/>
    <lineage>
        <taxon>Bacteria</taxon>
        <taxon>Pseudomonadati</taxon>
        <taxon>Pseudomonadota</taxon>
        <taxon>Alphaproteobacteria</taxon>
        <taxon>Hyphomicrobiales</taxon>
        <taxon>Stappiaceae</taxon>
        <taxon>Roseibium</taxon>
    </lineage>
</organism>
<gene>
    <name evidence="9" type="ORF">HK439_20170</name>
</gene>
<dbReference type="GO" id="GO:0022857">
    <property type="term" value="F:transmembrane transporter activity"/>
    <property type="evidence" value="ECO:0007669"/>
    <property type="project" value="UniProtKB-UniRule"/>
</dbReference>
<evidence type="ECO:0000256" key="6">
    <source>
        <dbReference type="ARBA" id="ARBA00023136"/>
    </source>
</evidence>
<keyword evidence="5 7" id="KW-1133">Transmembrane helix</keyword>
<dbReference type="PIRSF" id="PIRSF006066">
    <property type="entry name" value="HI0050"/>
    <property type="match status" value="1"/>
</dbReference>
<feature type="domain" description="TRAP C4-dicarboxylate transport system permease DctM subunit" evidence="8">
    <location>
        <begin position="12"/>
        <end position="423"/>
    </location>
</feature>